<proteinExistence type="inferred from homology"/>
<dbReference type="SUPFAM" id="SSF46785">
    <property type="entry name" value="Winged helix' DNA-binding domain"/>
    <property type="match status" value="1"/>
</dbReference>
<evidence type="ECO:0000256" key="1">
    <source>
        <dbReference type="ARBA" id="ARBA00009437"/>
    </source>
</evidence>
<protein>
    <submittedName>
        <fullName evidence="6">LysR family transcriptional regulator</fullName>
    </submittedName>
</protein>
<dbReference type="InterPro" id="IPR000847">
    <property type="entry name" value="LysR_HTH_N"/>
</dbReference>
<name>A0ABX6GQG2_9GAMM</name>
<dbReference type="Gene3D" id="3.40.190.290">
    <property type="match status" value="1"/>
</dbReference>
<dbReference type="Pfam" id="PF03466">
    <property type="entry name" value="LysR_substrate"/>
    <property type="match status" value="1"/>
</dbReference>
<dbReference type="SUPFAM" id="SSF53850">
    <property type="entry name" value="Periplasmic binding protein-like II"/>
    <property type="match status" value="1"/>
</dbReference>
<dbReference type="InterPro" id="IPR058163">
    <property type="entry name" value="LysR-type_TF_proteobact-type"/>
</dbReference>
<sequence>MDRLTMMRSFVRVVDSGSFVSAAGRLNIPKSTITRHIQALEHELGVKLLNRTSRTLNLTEQGRIYYQGTLRLLESLDILDSNVQMSAMQPRGKIRVEIPNALAYCLVIPALPDFLARYPDIQIEVSVGNRTVNLIEQNIDCVIRIGELYNDSLIARSLGELAQVTCASRQYIERAGLPVHPADLALGHTLVQIVSPRTGQMVVNELYRDGQTERVSAQWQFAVNDSMGARTAALNGLGVVTTYRFLVEEYLSNGQMVELFPDWHNTPIPIHIAWPENRQLPSKVRIFIEWARSVFNAGE</sequence>
<dbReference type="PANTHER" id="PTHR30537:SF72">
    <property type="entry name" value="LYSR FAMILY TRANSCRIPTIONAL REGULATOR"/>
    <property type="match status" value="1"/>
</dbReference>
<organism evidence="6 7">
    <name type="scientific">Serratia rhizosphaerae</name>
    <dbReference type="NCBI Taxonomy" id="2597702"/>
    <lineage>
        <taxon>Bacteria</taxon>
        <taxon>Pseudomonadati</taxon>
        <taxon>Pseudomonadota</taxon>
        <taxon>Gammaproteobacteria</taxon>
        <taxon>Enterobacterales</taxon>
        <taxon>Yersiniaceae</taxon>
        <taxon>Serratia</taxon>
    </lineage>
</organism>
<evidence type="ECO:0000256" key="2">
    <source>
        <dbReference type="ARBA" id="ARBA00023015"/>
    </source>
</evidence>
<comment type="similarity">
    <text evidence="1">Belongs to the LysR transcriptional regulatory family.</text>
</comment>
<keyword evidence="2" id="KW-0805">Transcription regulation</keyword>
<reference evidence="6 7" key="1">
    <citation type="submission" date="2019-07" db="EMBL/GenBank/DDBJ databases">
        <title>Serratia dokdonensis sp. nov., an elicitor of systemic resistance in Nicotiana Tabacum.</title>
        <authorList>
            <person name="Son J.-S."/>
            <person name="Hwang Y.-J."/>
            <person name="Lee S.-Y."/>
            <person name="Ghim S.-Y."/>
        </authorList>
    </citation>
    <scope>NUCLEOTIDE SEQUENCE [LARGE SCALE GENOMIC DNA]</scope>
    <source>
        <strain evidence="6 7">KUDC3025</strain>
    </source>
</reference>
<dbReference type="PANTHER" id="PTHR30537">
    <property type="entry name" value="HTH-TYPE TRANSCRIPTIONAL REGULATOR"/>
    <property type="match status" value="1"/>
</dbReference>
<dbReference type="Pfam" id="PF00126">
    <property type="entry name" value="HTH_1"/>
    <property type="match status" value="1"/>
</dbReference>
<evidence type="ECO:0000313" key="6">
    <source>
        <dbReference type="EMBL" id="QHA88444.1"/>
    </source>
</evidence>
<evidence type="ECO:0000313" key="7">
    <source>
        <dbReference type="Proteomes" id="UP000430368"/>
    </source>
</evidence>
<keyword evidence="3" id="KW-0238">DNA-binding</keyword>
<dbReference type="PROSITE" id="PS50931">
    <property type="entry name" value="HTH_LYSR"/>
    <property type="match status" value="1"/>
</dbReference>
<evidence type="ECO:0000256" key="4">
    <source>
        <dbReference type="ARBA" id="ARBA00023163"/>
    </source>
</evidence>
<dbReference type="Proteomes" id="UP000430368">
    <property type="component" value="Chromosome"/>
</dbReference>
<evidence type="ECO:0000259" key="5">
    <source>
        <dbReference type="PROSITE" id="PS50931"/>
    </source>
</evidence>
<dbReference type="InterPro" id="IPR036390">
    <property type="entry name" value="WH_DNA-bd_sf"/>
</dbReference>
<dbReference type="Gene3D" id="1.10.10.10">
    <property type="entry name" value="Winged helix-like DNA-binding domain superfamily/Winged helix DNA-binding domain"/>
    <property type="match status" value="1"/>
</dbReference>
<gene>
    <name evidence="6" type="ORF">FO014_16540</name>
</gene>
<keyword evidence="4" id="KW-0804">Transcription</keyword>
<evidence type="ECO:0000256" key="3">
    <source>
        <dbReference type="ARBA" id="ARBA00023125"/>
    </source>
</evidence>
<keyword evidence="7" id="KW-1185">Reference proteome</keyword>
<accession>A0ABX6GQG2</accession>
<dbReference type="EMBL" id="CP041764">
    <property type="protein sequence ID" value="QHA88444.1"/>
    <property type="molecule type" value="Genomic_DNA"/>
</dbReference>
<dbReference type="InterPro" id="IPR005119">
    <property type="entry name" value="LysR_subst-bd"/>
</dbReference>
<dbReference type="InterPro" id="IPR036388">
    <property type="entry name" value="WH-like_DNA-bd_sf"/>
</dbReference>
<feature type="domain" description="HTH lysR-type" evidence="5">
    <location>
        <begin position="1"/>
        <end position="59"/>
    </location>
</feature>
<dbReference type="CDD" id="cd08472">
    <property type="entry name" value="PBP2_CrgA_like_3"/>
    <property type="match status" value="1"/>
</dbReference>